<organism evidence="1 2">
    <name type="scientific">Candidatus Harrisonbacteria bacterium RIFCSPHIGHO2_12_FULL_48_16</name>
    <dbReference type="NCBI Taxonomy" id="1798405"/>
    <lineage>
        <taxon>Bacteria</taxon>
        <taxon>Candidatus Harrisoniibacteriota</taxon>
    </lineage>
</organism>
<comment type="caution">
    <text evidence="1">The sequence shown here is derived from an EMBL/GenBank/DDBJ whole genome shotgun (WGS) entry which is preliminary data.</text>
</comment>
<gene>
    <name evidence="1" type="ORF">A3E64_01490</name>
</gene>
<evidence type="ECO:0000313" key="2">
    <source>
        <dbReference type="Proteomes" id="UP000177174"/>
    </source>
</evidence>
<name>A0A1G1ZKJ7_9BACT</name>
<evidence type="ECO:0000313" key="1">
    <source>
        <dbReference type="EMBL" id="OGY65112.1"/>
    </source>
</evidence>
<accession>A0A1G1ZKJ7</accession>
<dbReference type="EMBL" id="MHJH01000003">
    <property type="protein sequence ID" value="OGY65112.1"/>
    <property type="molecule type" value="Genomic_DNA"/>
</dbReference>
<sequence>MLWIWYFCNIVGSASYLLAYRLGYRRGGHIGADFVLPFGSAWLTTSESAISDSGIAAFGFGCDGLRRFIF</sequence>
<protein>
    <submittedName>
        <fullName evidence="1">Uncharacterized protein</fullName>
    </submittedName>
</protein>
<proteinExistence type="predicted"/>
<dbReference type="Proteomes" id="UP000177174">
    <property type="component" value="Unassembled WGS sequence"/>
</dbReference>
<dbReference type="AlphaFoldDB" id="A0A1G1ZKJ7"/>
<reference evidence="1 2" key="1">
    <citation type="journal article" date="2016" name="Nat. Commun.">
        <title>Thousands of microbial genomes shed light on interconnected biogeochemical processes in an aquifer system.</title>
        <authorList>
            <person name="Anantharaman K."/>
            <person name="Brown C.T."/>
            <person name="Hug L.A."/>
            <person name="Sharon I."/>
            <person name="Castelle C.J."/>
            <person name="Probst A.J."/>
            <person name="Thomas B.C."/>
            <person name="Singh A."/>
            <person name="Wilkins M.J."/>
            <person name="Karaoz U."/>
            <person name="Brodie E.L."/>
            <person name="Williams K.H."/>
            <person name="Hubbard S.S."/>
            <person name="Banfield J.F."/>
        </authorList>
    </citation>
    <scope>NUCLEOTIDE SEQUENCE [LARGE SCALE GENOMIC DNA]</scope>
</reference>